<proteinExistence type="predicted"/>
<gene>
    <name evidence="1" type="ORF">ACFQ1M_07175</name>
</gene>
<keyword evidence="2" id="KW-1185">Reference proteome</keyword>
<dbReference type="RefSeq" id="WP_386406032.1">
    <property type="nucleotide sequence ID" value="NZ_JBHTJH010000004.1"/>
</dbReference>
<evidence type="ECO:0000313" key="2">
    <source>
        <dbReference type="Proteomes" id="UP001596978"/>
    </source>
</evidence>
<name>A0ABW3CWH4_9FLAO</name>
<reference evidence="2" key="1">
    <citation type="journal article" date="2019" name="Int. J. Syst. Evol. Microbiol.">
        <title>The Global Catalogue of Microorganisms (GCM) 10K type strain sequencing project: providing services to taxonomists for standard genome sequencing and annotation.</title>
        <authorList>
            <consortium name="The Broad Institute Genomics Platform"/>
            <consortium name="The Broad Institute Genome Sequencing Center for Infectious Disease"/>
            <person name="Wu L."/>
            <person name="Ma J."/>
        </authorList>
    </citation>
    <scope>NUCLEOTIDE SEQUENCE [LARGE SCALE GENOMIC DNA]</scope>
    <source>
        <strain evidence="2">CCUG 62952</strain>
    </source>
</reference>
<protein>
    <submittedName>
        <fullName evidence="1">Uncharacterized protein</fullName>
    </submittedName>
</protein>
<dbReference type="EMBL" id="JBHTJH010000004">
    <property type="protein sequence ID" value="MFD0861983.1"/>
    <property type="molecule type" value="Genomic_DNA"/>
</dbReference>
<dbReference type="Proteomes" id="UP001596978">
    <property type="component" value="Unassembled WGS sequence"/>
</dbReference>
<organism evidence="1 2">
    <name type="scientific">Sungkyunkwania multivorans</name>
    <dbReference type="NCBI Taxonomy" id="1173618"/>
    <lineage>
        <taxon>Bacteria</taxon>
        <taxon>Pseudomonadati</taxon>
        <taxon>Bacteroidota</taxon>
        <taxon>Flavobacteriia</taxon>
        <taxon>Flavobacteriales</taxon>
        <taxon>Flavobacteriaceae</taxon>
        <taxon>Sungkyunkwania</taxon>
    </lineage>
</organism>
<accession>A0ABW3CWH4</accession>
<evidence type="ECO:0000313" key="1">
    <source>
        <dbReference type="EMBL" id="MFD0861983.1"/>
    </source>
</evidence>
<sequence>MGRPATKPLTSFKDGFYIEIRNKGSRTGIVLRRDTEKQMLQSAKAYEATKEVVILGESKNGKWVDDNKPKKKTA</sequence>
<comment type="caution">
    <text evidence="1">The sequence shown here is derived from an EMBL/GenBank/DDBJ whole genome shotgun (WGS) entry which is preliminary data.</text>
</comment>